<accession>A0A7V8JTB6</accession>
<reference evidence="3" key="1">
    <citation type="journal article" date="2020" name="MBio">
        <title>Horizontal gene transfer to a defensive symbiont with a reduced genome amongst a multipartite beetle microbiome.</title>
        <authorList>
            <person name="Waterworth S.C."/>
            <person name="Florez L.V."/>
            <person name="Rees E.R."/>
            <person name="Hertweck C."/>
            <person name="Kaltenpoth M."/>
            <person name="Kwan J.C."/>
        </authorList>
    </citation>
    <scope>NUCLEOTIDE SEQUENCE [LARGE SCALE GENOMIC DNA]</scope>
</reference>
<organism evidence="2 3">
    <name type="scientific">Herbaspirillum frisingense</name>
    <dbReference type="NCBI Taxonomy" id="92645"/>
    <lineage>
        <taxon>Bacteria</taxon>
        <taxon>Pseudomonadati</taxon>
        <taxon>Pseudomonadota</taxon>
        <taxon>Betaproteobacteria</taxon>
        <taxon>Burkholderiales</taxon>
        <taxon>Oxalobacteraceae</taxon>
        <taxon>Herbaspirillum</taxon>
    </lineage>
</organism>
<gene>
    <name evidence="2" type="ORF">GAK35_02904</name>
</gene>
<feature type="transmembrane region" description="Helical" evidence="1">
    <location>
        <begin position="15"/>
        <end position="34"/>
    </location>
</feature>
<name>A0A7V8JTB6_9BURK</name>
<evidence type="ECO:0000313" key="2">
    <source>
        <dbReference type="EMBL" id="KAF1042107.1"/>
    </source>
</evidence>
<evidence type="ECO:0000256" key="1">
    <source>
        <dbReference type="SAM" id="Phobius"/>
    </source>
</evidence>
<keyword evidence="1" id="KW-0812">Transmembrane</keyword>
<dbReference type="PROSITE" id="PS51257">
    <property type="entry name" value="PROKAR_LIPOPROTEIN"/>
    <property type="match status" value="1"/>
</dbReference>
<protein>
    <submittedName>
        <fullName evidence="2">Uncharacterized protein</fullName>
    </submittedName>
</protein>
<comment type="caution">
    <text evidence="2">The sequence shown here is derived from an EMBL/GenBank/DDBJ whole genome shotgun (WGS) entry which is preliminary data.</text>
</comment>
<keyword evidence="1" id="KW-0472">Membrane</keyword>
<dbReference type="AlphaFoldDB" id="A0A7V8JTB6"/>
<proteinExistence type="predicted"/>
<keyword evidence="1" id="KW-1133">Transmembrane helix</keyword>
<dbReference type="Proteomes" id="UP000462435">
    <property type="component" value="Unassembled WGS sequence"/>
</dbReference>
<sequence>MKIIELLMGYGVQALFWYALYVVIGSCAFGAYVWRRTGFGH</sequence>
<evidence type="ECO:0000313" key="3">
    <source>
        <dbReference type="Proteomes" id="UP000462435"/>
    </source>
</evidence>
<dbReference type="EMBL" id="WNDX01000094">
    <property type="protein sequence ID" value="KAF1042107.1"/>
    <property type="molecule type" value="Genomic_DNA"/>
</dbReference>